<dbReference type="Proteomes" id="UP000053240">
    <property type="component" value="Unassembled WGS sequence"/>
</dbReference>
<organism evidence="2 3">
    <name type="scientific">Papilio machaon</name>
    <name type="common">Old World swallowtail butterfly</name>
    <dbReference type="NCBI Taxonomy" id="76193"/>
    <lineage>
        <taxon>Eukaryota</taxon>
        <taxon>Metazoa</taxon>
        <taxon>Ecdysozoa</taxon>
        <taxon>Arthropoda</taxon>
        <taxon>Hexapoda</taxon>
        <taxon>Insecta</taxon>
        <taxon>Pterygota</taxon>
        <taxon>Neoptera</taxon>
        <taxon>Endopterygota</taxon>
        <taxon>Lepidoptera</taxon>
        <taxon>Glossata</taxon>
        <taxon>Ditrysia</taxon>
        <taxon>Papilionoidea</taxon>
        <taxon>Papilionidae</taxon>
        <taxon>Papilioninae</taxon>
        <taxon>Papilio</taxon>
    </lineage>
</organism>
<proteinExistence type="predicted"/>
<feature type="coiled-coil region" evidence="1">
    <location>
        <begin position="187"/>
        <end position="235"/>
    </location>
</feature>
<evidence type="ECO:0000256" key="1">
    <source>
        <dbReference type="SAM" id="Coils"/>
    </source>
</evidence>
<evidence type="ECO:0000313" key="3">
    <source>
        <dbReference type="Proteomes" id="UP000053240"/>
    </source>
</evidence>
<protein>
    <submittedName>
        <fullName evidence="2">Uncharacterized protein</fullName>
    </submittedName>
</protein>
<sequence length="239" mass="27048">MNQDQKQIIRETCKSHSTKVSDREFARAHPTKLSKQELEDLYYAILDNNLELKQTINTQNEKIKQLSTKVQRLASLQKSGLGRNEKDCCINAKALIKEQKDIIAEQKRANDRLSEKNRVLTMRLCSAKQFLGKNSARCNKCCLAAAMSLNFGPLTRSWVTRPEDGLPTGPKLVGAVTGRSHELCKIHSDYLSRVSRLEQEVVVLRQEEAGKKLMLQQSEAQSGQLLQRLRAAENQCGRL</sequence>
<feature type="coiled-coil region" evidence="1">
    <location>
        <begin position="49"/>
        <end position="123"/>
    </location>
</feature>
<name>A0A0N1IF65_PAPMA</name>
<accession>A0A0N1IF65</accession>
<gene>
    <name evidence="2" type="ORF">RR48_03152</name>
</gene>
<dbReference type="AlphaFoldDB" id="A0A0N1IF65"/>
<evidence type="ECO:0000313" key="2">
    <source>
        <dbReference type="EMBL" id="KPJ15362.1"/>
    </source>
</evidence>
<keyword evidence="3" id="KW-1185">Reference proteome</keyword>
<dbReference type="EMBL" id="KQ460393">
    <property type="protein sequence ID" value="KPJ15362.1"/>
    <property type="molecule type" value="Genomic_DNA"/>
</dbReference>
<reference evidence="2 3" key="1">
    <citation type="journal article" date="2015" name="Nat. Commun.">
        <title>Outbred genome sequencing and CRISPR/Cas9 gene editing in butterflies.</title>
        <authorList>
            <person name="Li X."/>
            <person name="Fan D."/>
            <person name="Zhang W."/>
            <person name="Liu G."/>
            <person name="Zhang L."/>
            <person name="Zhao L."/>
            <person name="Fang X."/>
            <person name="Chen L."/>
            <person name="Dong Y."/>
            <person name="Chen Y."/>
            <person name="Ding Y."/>
            <person name="Zhao R."/>
            <person name="Feng M."/>
            <person name="Zhu Y."/>
            <person name="Feng Y."/>
            <person name="Jiang X."/>
            <person name="Zhu D."/>
            <person name="Xiang H."/>
            <person name="Feng X."/>
            <person name="Li S."/>
            <person name="Wang J."/>
            <person name="Zhang G."/>
            <person name="Kronforst M.R."/>
            <person name="Wang W."/>
        </authorList>
    </citation>
    <scope>NUCLEOTIDE SEQUENCE [LARGE SCALE GENOMIC DNA]</scope>
    <source>
        <strain evidence="2">Ya'a_city_454_Pm</strain>
        <tissue evidence="2">Whole body</tissue>
    </source>
</reference>
<keyword evidence="1" id="KW-0175">Coiled coil</keyword>
<dbReference type="InParanoid" id="A0A0N1IF65"/>